<evidence type="ECO:0000259" key="7">
    <source>
        <dbReference type="Pfam" id="PF01397"/>
    </source>
</evidence>
<dbReference type="FunFam" id="1.50.10.130:FF:000001">
    <property type="entry name" value="Isoprene synthase, chloroplastic"/>
    <property type="match status" value="2"/>
</dbReference>
<dbReference type="Gene3D" id="1.10.600.10">
    <property type="entry name" value="Farnesyl Diphosphate Synthase"/>
    <property type="match status" value="1"/>
</dbReference>
<name>A0A6V7P2C1_ANACO</name>
<dbReference type="Gene3D" id="1.50.10.130">
    <property type="entry name" value="Terpene synthase, N-terminal domain"/>
    <property type="match status" value="2"/>
</dbReference>
<dbReference type="EMBL" id="LR862144">
    <property type="protein sequence ID" value="CAD1824982.1"/>
    <property type="molecule type" value="Genomic_DNA"/>
</dbReference>
<dbReference type="PANTHER" id="PTHR31225:SF93">
    <property type="entry name" value="ALPHA-HUMULENE_(-)-(E)-BETA-CARYOPHYLLENE SYNTHASE"/>
    <property type="match status" value="1"/>
</dbReference>
<feature type="domain" description="Terpene synthase N-terminal" evidence="7">
    <location>
        <begin position="1"/>
        <end position="152"/>
    </location>
</feature>
<keyword evidence="5" id="KW-0456">Lyase</keyword>
<dbReference type="SUPFAM" id="SSF48239">
    <property type="entry name" value="Terpenoid cyclases/Protein prenyltransferases"/>
    <property type="match status" value="2"/>
</dbReference>
<comment type="cofactor">
    <cofactor evidence="1">
        <name>Mn(2+)</name>
        <dbReference type="ChEBI" id="CHEBI:29035"/>
    </cofactor>
</comment>
<evidence type="ECO:0000256" key="2">
    <source>
        <dbReference type="ARBA" id="ARBA00001946"/>
    </source>
</evidence>
<comment type="cofactor">
    <cofactor evidence="2">
        <name>Mg(2+)</name>
        <dbReference type="ChEBI" id="CHEBI:18420"/>
    </cofactor>
</comment>
<dbReference type="InterPro" id="IPR044814">
    <property type="entry name" value="Terpene_cyclase_plant_C1"/>
</dbReference>
<dbReference type="InterPro" id="IPR034741">
    <property type="entry name" value="Terpene_cyclase-like_1_C"/>
</dbReference>
<dbReference type="SFLD" id="SFLDS00005">
    <property type="entry name" value="Isoprenoid_Synthase_Type_I"/>
    <property type="match status" value="1"/>
</dbReference>
<dbReference type="InterPro" id="IPR005630">
    <property type="entry name" value="Terpene_synthase_metal-bd"/>
</dbReference>
<evidence type="ECO:0000256" key="5">
    <source>
        <dbReference type="ARBA" id="ARBA00023239"/>
    </source>
</evidence>
<keyword evidence="3" id="KW-0479">Metal-binding</keyword>
<dbReference type="SFLD" id="SFLDG01019">
    <property type="entry name" value="Terpene_Cyclase_Like_1_C_Termi"/>
    <property type="match status" value="1"/>
</dbReference>
<dbReference type="Pfam" id="PF01397">
    <property type="entry name" value="Terpene_synth"/>
    <property type="match status" value="1"/>
</dbReference>
<dbReference type="GO" id="GO:0000287">
    <property type="term" value="F:magnesium ion binding"/>
    <property type="evidence" value="ECO:0007669"/>
    <property type="project" value="InterPro"/>
</dbReference>
<organism evidence="9">
    <name type="scientific">Ananas comosus var. bracteatus</name>
    <name type="common">red pineapple</name>
    <dbReference type="NCBI Taxonomy" id="296719"/>
    <lineage>
        <taxon>Eukaryota</taxon>
        <taxon>Viridiplantae</taxon>
        <taxon>Streptophyta</taxon>
        <taxon>Embryophyta</taxon>
        <taxon>Tracheophyta</taxon>
        <taxon>Spermatophyta</taxon>
        <taxon>Magnoliopsida</taxon>
        <taxon>Liliopsida</taxon>
        <taxon>Poales</taxon>
        <taxon>Bromeliaceae</taxon>
        <taxon>Bromelioideae</taxon>
        <taxon>Ananas</taxon>
    </lineage>
</organism>
<dbReference type="SUPFAM" id="SSF48576">
    <property type="entry name" value="Terpenoid synthases"/>
    <property type="match status" value="1"/>
</dbReference>
<dbReference type="Pfam" id="PF03936">
    <property type="entry name" value="Terpene_synth_C"/>
    <property type="match status" value="1"/>
</dbReference>
<dbReference type="SFLD" id="SFLDG01014">
    <property type="entry name" value="Terpene_Cyclase_Like_1_N-term"/>
    <property type="match status" value="2"/>
</dbReference>
<dbReference type="CDD" id="cd00684">
    <property type="entry name" value="Terpene_cyclase_plant_C1"/>
    <property type="match status" value="1"/>
</dbReference>
<dbReference type="InterPro" id="IPR036965">
    <property type="entry name" value="Terpene_synth_N_sf"/>
</dbReference>
<dbReference type="AlphaFoldDB" id="A0A6V7P2C1"/>
<evidence type="ECO:0000313" key="9">
    <source>
        <dbReference type="EMBL" id="CAD1824982.1"/>
    </source>
</evidence>
<gene>
    <name evidence="9" type="ORF">CB5_LOCUS8193</name>
</gene>
<dbReference type="InterPro" id="IPR008930">
    <property type="entry name" value="Terpenoid_cyclase/PrenylTrfase"/>
</dbReference>
<dbReference type="GO" id="GO:0010333">
    <property type="term" value="F:terpene synthase activity"/>
    <property type="evidence" value="ECO:0007669"/>
    <property type="project" value="InterPro"/>
</dbReference>
<dbReference type="GO" id="GO:0016102">
    <property type="term" value="P:diterpenoid biosynthetic process"/>
    <property type="evidence" value="ECO:0007669"/>
    <property type="project" value="InterPro"/>
</dbReference>
<dbReference type="InterPro" id="IPR050148">
    <property type="entry name" value="Terpene_synthase-like"/>
</dbReference>
<reference evidence="9" key="1">
    <citation type="submission" date="2020-07" db="EMBL/GenBank/DDBJ databases">
        <authorList>
            <person name="Lin J."/>
        </authorList>
    </citation>
    <scope>NUCLEOTIDE SEQUENCE</scope>
</reference>
<feature type="domain" description="Terpene synthase metal-binding" evidence="8">
    <location>
        <begin position="210"/>
        <end position="413"/>
    </location>
</feature>
<proteinExistence type="predicted"/>
<sequence>MEQKVKELKAEVKKKLHSTTDLHEGMSLIDSIQHLGIDYHFEEEIDEALDRLYNSELECFDLHEVALRFRLLRQHGFRVSADEFTKFKDDKGNFTETLRNDPRGLLSLYNAAYLGTRGENILEEAISFARIHLESIANNLKPPLANQVSRALMTPLPRSMKRLEARYYISDYEMEDERDDTIFELAKLDFNLLQSLHYEELKSISIWWNDFDLKNKLCYVRDRIVELYFWILGVYFEPHHSRARMITTKVIALTCILDDTYDVYATLEECDVLTDAIQRWWDTKLVDQLPTYLRDYFLKLISAFKEFEDELASEDKYRVSYLKEMYKEVARAYLKETEWYAQDYVPTFEEHLQVSMVSTAYPMLLCASFVGMDNVATRAAFEWVTSIPEAVKASALLCRLMDDITSSEKSWMEQKVEELKEEVKKKLRSITDLHESMNLIDAIQHLGIDYHFTKEIDEALDHLNNAELKSFDLHEVALRFRLLRQHGFGVTADEFNKFKDDKGNFAETLSNDPKGLLSLYNAAYLGTHGEKILEEAISFSRIHLESIANDLKPPLANEVSRALVTPLPRRLKRLEARYYISDYEMEDKRDDTIFELAN</sequence>
<evidence type="ECO:0000259" key="8">
    <source>
        <dbReference type="Pfam" id="PF03936"/>
    </source>
</evidence>
<evidence type="ECO:0000256" key="4">
    <source>
        <dbReference type="ARBA" id="ARBA00022842"/>
    </source>
</evidence>
<accession>A0A6V7P2C1</accession>
<evidence type="ECO:0000256" key="3">
    <source>
        <dbReference type="ARBA" id="ARBA00022723"/>
    </source>
</evidence>
<keyword evidence="6" id="KW-0175">Coiled coil</keyword>
<dbReference type="InterPro" id="IPR001906">
    <property type="entry name" value="Terpene_synth_N"/>
</dbReference>
<dbReference type="PANTHER" id="PTHR31225">
    <property type="entry name" value="OS04G0344100 PROTEIN-RELATED"/>
    <property type="match status" value="1"/>
</dbReference>
<keyword evidence="4" id="KW-0460">Magnesium</keyword>
<protein>
    <submittedName>
        <fullName evidence="9">Uncharacterized protein</fullName>
    </submittedName>
</protein>
<dbReference type="InterPro" id="IPR008949">
    <property type="entry name" value="Isoprenoid_synthase_dom_sf"/>
</dbReference>
<evidence type="ECO:0000256" key="6">
    <source>
        <dbReference type="SAM" id="Coils"/>
    </source>
</evidence>
<feature type="coiled-coil region" evidence="6">
    <location>
        <begin position="409"/>
        <end position="436"/>
    </location>
</feature>
<evidence type="ECO:0000256" key="1">
    <source>
        <dbReference type="ARBA" id="ARBA00001936"/>
    </source>
</evidence>